<dbReference type="RefSeq" id="WP_025411361.1">
    <property type="nucleotide sequence ID" value="NZ_CP007128.1"/>
</dbReference>
<dbReference type="STRING" id="861299.J421_2343"/>
<keyword evidence="7" id="KW-1185">Reference proteome</keyword>
<dbReference type="Gene3D" id="3.20.20.370">
    <property type="entry name" value="Glycoside hydrolase/deacetylase"/>
    <property type="match status" value="1"/>
</dbReference>
<dbReference type="InterPro" id="IPR051398">
    <property type="entry name" value="Polysacch_Deacetylase"/>
</dbReference>
<dbReference type="Pfam" id="PF01522">
    <property type="entry name" value="Polysacc_deac_1"/>
    <property type="match status" value="1"/>
</dbReference>
<feature type="compositionally biased region" description="Low complexity" evidence="3">
    <location>
        <begin position="50"/>
        <end position="60"/>
    </location>
</feature>
<accession>W0RHS5</accession>
<name>W0RHS5_9BACT</name>
<dbReference type="HOGENOM" id="CLU_058366_0_0_0"/>
<dbReference type="PROSITE" id="PS51257">
    <property type="entry name" value="PROKAR_LIPOPROTEIN"/>
    <property type="match status" value="1"/>
</dbReference>
<dbReference type="GO" id="GO:0005975">
    <property type="term" value="P:carbohydrate metabolic process"/>
    <property type="evidence" value="ECO:0007669"/>
    <property type="project" value="InterPro"/>
</dbReference>
<evidence type="ECO:0000256" key="2">
    <source>
        <dbReference type="ARBA" id="ARBA00022729"/>
    </source>
</evidence>
<dbReference type="SUPFAM" id="SSF88713">
    <property type="entry name" value="Glycoside hydrolase/deacetylase"/>
    <property type="match status" value="1"/>
</dbReference>
<dbReference type="GO" id="GO:0016810">
    <property type="term" value="F:hydrolase activity, acting on carbon-nitrogen (but not peptide) bonds"/>
    <property type="evidence" value="ECO:0007669"/>
    <property type="project" value="InterPro"/>
</dbReference>
<dbReference type="InParanoid" id="W0RHS5"/>
<evidence type="ECO:0000313" key="6">
    <source>
        <dbReference type="EMBL" id="AHG89880.1"/>
    </source>
</evidence>
<organism evidence="6 7">
    <name type="scientific">Gemmatirosa kalamazoonensis</name>
    <dbReference type="NCBI Taxonomy" id="861299"/>
    <lineage>
        <taxon>Bacteria</taxon>
        <taxon>Pseudomonadati</taxon>
        <taxon>Gemmatimonadota</taxon>
        <taxon>Gemmatimonadia</taxon>
        <taxon>Gemmatimonadales</taxon>
        <taxon>Gemmatimonadaceae</taxon>
        <taxon>Gemmatirosa</taxon>
    </lineage>
</organism>
<keyword evidence="2 4" id="KW-0732">Signal</keyword>
<feature type="domain" description="NodB homology" evidence="5">
    <location>
        <begin position="206"/>
        <end position="270"/>
    </location>
</feature>
<evidence type="ECO:0000313" key="7">
    <source>
        <dbReference type="Proteomes" id="UP000019151"/>
    </source>
</evidence>
<dbReference type="OrthoDB" id="9778320at2"/>
<proteinExistence type="predicted"/>
<dbReference type="PANTHER" id="PTHR34216:SF3">
    <property type="entry name" value="POLY-BETA-1,6-N-ACETYL-D-GLUCOSAMINE N-DEACETYLASE"/>
    <property type="match status" value="1"/>
</dbReference>
<dbReference type="Proteomes" id="UP000019151">
    <property type="component" value="Chromosome"/>
</dbReference>
<protein>
    <submittedName>
        <fullName evidence="6">Polysaccharide deacetylase</fullName>
    </submittedName>
</protein>
<dbReference type="AlphaFoldDB" id="W0RHS5"/>
<comment type="subcellular location">
    <subcellularLocation>
        <location evidence="1">Secreted</location>
    </subcellularLocation>
</comment>
<dbReference type="GO" id="GO:0005576">
    <property type="term" value="C:extracellular region"/>
    <property type="evidence" value="ECO:0007669"/>
    <property type="project" value="UniProtKB-SubCell"/>
</dbReference>
<evidence type="ECO:0000256" key="1">
    <source>
        <dbReference type="ARBA" id="ARBA00004613"/>
    </source>
</evidence>
<dbReference type="KEGG" id="gba:J421_2343"/>
<gene>
    <name evidence="6" type="ORF">J421_2343</name>
</gene>
<dbReference type="InterPro" id="IPR011330">
    <property type="entry name" value="Glyco_hydro/deAcase_b/a-brl"/>
</dbReference>
<feature type="region of interest" description="Disordered" evidence="3">
    <location>
        <begin position="26"/>
        <end position="67"/>
    </location>
</feature>
<dbReference type="EMBL" id="CP007128">
    <property type="protein sequence ID" value="AHG89880.1"/>
    <property type="molecule type" value="Genomic_DNA"/>
</dbReference>
<sequence length="343" mass="37209">MSRRSAPLAAALLAAATFAACAKGDTHRAPATTGDSAASPGQATADSTTAGGEVAASSAGAPGGGRAPNLNGRIPVLEYHVIGGEKNAMYTRTVASFKADLEEVYKRGYRPINMSQLLDKDFRDVPPGMSPVVFVFDDASPEQFSYLGEAGKIDPNSGVGIWLDFAKSHPGWKNRGTFCMLNGGAAGHNFFGDGPKFKGQQKAWRFQKVQWLNQQGFELCSHTLWHARLDKYSDAVVQEQIARNVMGIDSAVPGYRVRSFALPYGIWPKNRALAWSGSWTDPKSKKTVTYKFDDVMEVSGGPTRSPYDPAFNPHSITRIEAVGDDIRKTLERLDATNNRFVAK</sequence>
<dbReference type="PANTHER" id="PTHR34216">
    <property type="match status" value="1"/>
</dbReference>
<evidence type="ECO:0000256" key="3">
    <source>
        <dbReference type="SAM" id="MobiDB-lite"/>
    </source>
</evidence>
<feature type="signal peptide" evidence="4">
    <location>
        <begin position="1"/>
        <end position="22"/>
    </location>
</feature>
<feature type="compositionally biased region" description="Polar residues" evidence="3">
    <location>
        <begin position="33"/>
        <end position="49"/>
    </location>
</feature>
<dbReference type="eggNOG" id="COG0726">
    <property type="taxonomic scope" value="Bacteria"/>
</dbReference>
<evidence type="ECO:0000256" key="4">
    <source>
        <dbReference type="SAM" id="SignalP"/>
    </source>
</evidence>
<dbReference type="InterPro" id="IPR002509">
    <property type="entry name" value="NODB_dom"/>
</dbReference>
<reference evidence="6 7" key="1">
    <citation type="journal article" date="2014" name="Genome Announc.">
        <title>Genome Sequence and Methylome of Soil Bacterium Gemmatirosa kalamazoonensis KBS708T, a Member of the Rarely Cultivated Gemmatimonadetes Phylum.</title>
        <authorList>
            <person name="Debruyn J.M."/>
            <person name="Radosevich M."/>
            <person name="Wommack K.E."/>
            <person name="Polson S.W."/>
            <person name="Hauser L.J."/>
            <person name="Fawaz M.N."/>
            <person name="Korlach J."/>
            <person name="Tsai Y.C."/>
        </authorList>
    </citation>
    <scope>NUCLEOTIDE SEQUENCE [LARGE SCALE GENOMIC DNA]</scope>
    <source>
        <strain evidence="6 7">KBS708</strain>
    </source>
</reference>
<feature type="chain" id="PRO_5004794132" evidence="4">
    <location>
        <begin position="23"/>
        <end position="343"/>
    </location>
</feature>
<evidence type="ECO:0000259" key="5">
    <source>
        <dbReference type="Pfam" id="PF01522"/>
    </source>
</evidence>